<feature type="non-terminal residue" evidence="1">
    <location>
        <position position="1"/>
    </location>
</feature>
<evidence type="ECO:0000313" key="2">
    <source>
        <dbReference type="Proteomes" id="UP001187531"/>
    </source>
</evidence>
<protein>
    <submittedName>
        <fullName evidence="1">Uncharacterized protein</fullName>
    </submittedName>
</protein>
<name>A0AA88HB22_ARTSF</name>
<gene>
    <name evidence="1" type="ORF">QYM36_019267</name>
</gene>
<keyword evidence="2" id="KW-1185">Reference proteome</keyword>
<accession>A0AA88HB22</accession>
<feature type="non-terminal residue" evidence="1">
    <location>
        <position position="319"/>
    </location>
</feature>
<organism evidence="1 2">
    <name type="scientific">Artemia franciscana</name>
    <name type="common">Brine shrimp</name>
    <name type="synonym">Artemia sanfranciscana</name>
    <dbReference type="NCBI Taxonomy" id="6661"/>
    <lineage>
        <taxon>Eukaryota</taxon>
        <taxon>Metazoa</taxon>
        <taxon>Ecdysozoa</taxon>
        <taxon>Arthropoda</taxon>
        <taxon>Crustacea</taxon>
        <taxon>Branchiopoda</taxon>
        <taxon>Anostraca</taxon>
        <taxon>Artemiidae</taxon>
        <taxon>Artemia</taxon>
    </lineage>
</organism>
<sequence>QSKAFPILKLQMRLLKLSTEDAKGFCSLIGTLKGVLAKLKKNPRRKGLCIRYLRANLNFISTASAANPSPNPVSNPVPNVCGSPSIRESNISVDDMTLVISIAPRVASSHDKKLGSILFRAFLKQSKNIFVVAIQFENLTKARNKMDPSFLSWEDAHPGAIKITRVISSTDMLLSRIDGLPQTFGTRFDTGLGLGLAADLSAANPRPNPVSNPVPNVYGNPSIRESNRSVDDMTLVISIAPGCASSHDKKLGSVLFRAFRSAANPSPNPVSNPVPNVCGSPSISESNRSVDDMTLVILIVPGYASSHDKKLGYILCRAF</sequence>
<reference evidence="1" key="1">
    <citation type="submission" date="2023-07" db="EMBL/GenBank/DDBJ databases">
        <title>Chromosome-level genome assembly of Artemia franciscana.</title>
        <authorList>
            <person name="Jo E."/>
        </authorList>
    </citation>
    <scope>NUCLEOTIDE SEQUENCE</scope>
    <source>
        <tissue evidence="1">Whole body</tissue>
    </source>
</reference>
<comment type="caution">
    <text evidence="1">The sequence shown here is derived from an EMBL/GenBank/DDBJ whole genome shotgun (WGS) entry which is preliminary data.</text>
</comment>
<dbReference type="EMBL" id="JAVRJZ010000797">
    <property type="protein sequence ID" value="KAK2702137.1"/>
    <property type="molecule type" value="Genomic_DNA"/>
</dbReference>
<dbReference type="AlphaFoldDB" id="A0AA88HB22"/>
<proteinExistence type="predicted"/>
<evidence type="ECO:0000313" key="1">
    <source>
        <dbReference type="EMBL" id="KAK2702137.1"/>
    </source>
</evidence>
<dbReference type="Proteomes" id="UP001187531">
    <property type="component" value="Unassembled WGS sequence"/>
</dbReference>